<evidence type="ECO:0000256" key="3">
    <source>
        <dbReference type="ARBA" id="ARBA00023002"/>
    </source>
</evidence>
<dbReference type="Pfam" id="PF00296">
    <property type="entry name" value="Bac_luciferase"/>
    <property type="match status" value="1"/>
</dbReference>
<keyword evidence="4" id="KW-0503">Monooxygenase</keyword>
<accession>A0A6N6MRZ0</accession>
<dbReference type="GO" id="GO:0046306">
    <property type="term" value="P:alkanesulfonate catabolic process"/>
    <property type="evidence" value="ECO:0007669"/>
    <property type="project" value="TreeGrafter"/>
</dbReference>
<evidence type="ECO:0000313" key="7">
    <source>
        <dbReference type="Proteomes" id="UP000441523"/>
    </source>
</evidence>
<evidence type="ECO:0000256" key="4">
    <source>
        <dbReference type="ARBA" id="ARBA00023033"/>
    </source>
</evidence>
<evidence type="ECO:0000313" key="6">
    <source>
        <dbReference type="EMBL" id="KAB1073216.1"/>
    </source>
</evidence>
<dbReference type="InterPro" id="IPR011251">
    <property type="entry name" value="Luciferase-like_dom"/>
</dbReference>
<dbReference type="CDD" id="cd01094">
    <property type="entry name" value="Alkanesulfonate_monoxygenase"/>
    <property type="match status" value="1"/>
</dbReference>
<proteinExistence type="predicted"/>
<keyword evidence="3" id="KW-0560">Oxidoreductase</keyword>
<dbReference type="AlphaFoldDB" id="A0A6N6MRZ0"/>
<dbReference type="RefSeq" id="WP_150964047.1">
    <property type="nucleotide sequence ID" value="NZ_VZZJ01000009.1"/>
</dbReference>
<keyword evidence="1" id="KW-0285">Flavoprotein</keyword>
<gene>
    <name evidence="6" type="ORF">F6X51_12795</name>
</gene>
<feature type="domain" description="Luciferase-like" evidence="5">
    <location>
        <begin position="24"/>
        <end position="322"/>
    </location>
</feature>
<dbReference type="Gene3D" id="3.20.20.30">
    <property type="entry name" value="Luciferase-like domain"/>
    <property type="match status" value="1"/>
</dbReference>
<sequence>MEVLWYLTGPDGRYPWRADGARPLNYAYFQQLARAVDHLGFTGALLATGSHDAWIQGASLIPYTEQFQHLIAAHPPMISPTLLAKMITTFDQFSKGRLRVNIVNGDAKLMAQYGIHLGHDERYAFTDEFLTVLTGLLRGETVTFKGRYIHVVDAGIPVPPTQPHVPLWFGGSSPAAHAVAAKHIDTYLSWGETPEQSEAKIREVRTLAQTYGRADKIRFGIRLYVIVRETEEAAWAAAQDLYDHMDEAAIAGAQAYVAGIDSIGQQRMSALHGGRKPKNLRELEIAPNLWSAIGLVRHGPGTALVGSAAQVLSRIQDYRDAGNDVLIVSGMPLLEEAYRFGELVLPHLDVDHQAAAGVTSAFTRERDAAWRNSARGRSTQRRDRLSA</sequence>
<reference evidence="6 7" key="1">
    <citation type="submission" date="2019-09" db="EMBL/GenBank/DDBJ databases">
        <title>YIM 132548 draft genome.</title>
        <authorList>
            <person name="Jiang L."/>
        </authorList>
    </citation>
    <scope>NUCLEOTIDE SEQUENCE [LARGE SCALE GENOMIC DNA]</scope>
    <source>
        <strain evidence="6 7">YIM 132548</strain>
    </source>
</reference>
<evidence type="ECO:0000256" key="1">
    <source>
        <dbReference type="ARBA" id="ARBA00022630"/>
    </source>
</evidence>
<dbReference type="SUPFAM" id="SSF51679">
    <property type="entry name" value="Bacterial luciferase-like"/>
    <property type="match status" value="1"/>
</dbReference>
<keyword evidence="7" id="KW-1185">Reference proteome</keyword>
<dbReference type="EMBL" id="VZZJ01000009">
    <property type="protein sequence ID" value="KAB1073216.1"/>
    <property type="molecule type" value="Genomic_DNA"/>
</dbReference>
<dbReference type="InterPro" id="IPR050172">
    <property type="entry name" value="SsuD_RutA_monooxygenase"/>
</dbReference>
<dbReference type="PANTHER" id="PTHR42847:SF4">
    <property type="entry name" value="ALKANESULFONATE MONOOXYGENASE-RELATED"/>
    <property type="match status" value="1"/>
</dbReference>
<dbReference type="InterPro" id="IPR036661">
    <property type="entry name" value="Luciferase-like_sf"/>
</dbReference>
<name>A0A6N6MRZ0_9HYPH</name>
<evidence type="ECO:0000259" key="5">
    <source>
        <dbReference type="Pfam" id="PF00296"/>
    </source>
</evidence>
<protein>
    <submittedName>
        <fullName evidence="6">LLM class flavin-dependent oxidoreductase</fullName>
    </submittedName>
</protein>
<comment type="caution">
    <text evidence="6">The sequence shown here is derived from an EMBL/GenBank/DDBJ whole genome shotgun (WGS) entry which is preliminary data.</text>
</comment>
<dbReference type="Proteomes" id="UP000441523">
    <property type="component" value="Unassembled WGS sequence"/>
</dbReference>
<dbReference type="GO" id="GO:0008726">
    <property type="term" value="F:alkanesulfonate monooxygenase activity"/>
    <property type="evidence" value="ECO:0007669"/>
    <property type="project" value="TreeGrafter"/>
</dbReference>
<organism evidence="6 7">
    <name type="scientific">Methylobacterium planeticum</name>
    <dbReference type="NCBI Taxonomy" id="2615211"/>
    <lineage>
        <taxon>Bacteria</taxon>
        <taxon>Pseudomonadati</taxon>
        <taxon>Pseudomonadota</taxon>
        <taxon>Alphaproteobacteria</taxon>
        <taxon>Hyphomicrobiales</taxon>
        <taxon>Methylobacteriaceae</taxon>
        <taxon>Methylobacterium</taxon>
    </lineage>
</organism>
<dbReference type="PANTHER" id="PTHR42847">
    <property type="entry name" value="ALKANESULFONATE MONOOXYGENASE"/>
    <property type="match status" value="1"/>
</dbReference>
<evidence type="ECO:0000256" key="2">
    <source>
        <dbReference type="ARBA" id="ARBA00022643"/>
    </source>
</evidence>
<keyword evidence="2" id="KW-0288">FMN</keyword>